<dbReference type="Gene3D" id="3.30.110.70">
    <property type="entry name" value="Hypothetical protein apc22750. Chain B"/>
    <property type="match status" value="1"/>
</dbReference>
<dbReference type="SUPFAM" id="SSF117782">
    <property type="entry name" value="YbjQ-like"/>
    <property type="match status" value="1"/>
</dbReference>
<dbReference type="PANTHER" id="PTHR34068">
    <property type="entry name" value="UPF0145 PROTEIN YBJQ"/>
    <property type="match status" value="1"/>
</dbReference>
<evidence type="ECO:0000313" key="3">
    <source>
        <dbReference type="EMBL" id="WTU44528.1"/>
    </source>
</evidence>
<dbReference type="Pfam" id="PF01906">
    <property type="entry name" value="YbjQ_1"/>
    <property type="match status" value="1"/>
</dbReference>
<evidence type="ECO:0000256" key="2">
    <source>
        <dbReference type="SAM" id="MobiDB-lite"/>
    </source>
</evidence>
<name>A0AAU2HBB1_9ACTN</name>
<evidence type="ECO:0000256" key="1">
    <source>
        <dbReference type="ARBA" id="ARBA00010751"/>
    </source>
</evidence>
<reference evidence="3" key="1">
    <citation type="submission" date="2022-10" db="EMBL/GenBank/DDBJ databases">
        <title>The complete genomes of actinobacterial strains from the NBC collection.</title>
        <authorList>
            <person name="Joergensen T.S."/>
            <person name="Alvarez Arevalo M."/>
            <person name="Sterndorff E.B."/>
            <person name="Faurdal D."/>
            <person name="Vuksanovic O."/>
            <person name="Mourched A.-S."/>
            <person name="Charusanti P."/>
            <person name="Shaw S."/>
            <person name="Blin K."/>
            <person name="Weber T."/>
        </authorList>
    </citation>
    <scope>NUCLEOTIDE SEQUENCE</scope>
    <source>
        <strain evidence="3">NBC_00060</strain>
    </source>
</reference>
<accession>A0AAU2HBB1</accession>
<dbReference type="InterPro" id="IPR035439">
    <property type="entry name" value="UPF0145_dom_sf"/>
</dbReference>
<gene>
    <name evidence="3" type="ORF">OHV25_35550</name>
</gene>
<sequence>MTHRRDAGLPGVGAGGTAEPRAGNTWGSALSSEEFAAIKGVGFEPVGQVLGTAVFNIGSTGVWGCPGAWSVADGRKVPPSSAWTSSYAQLVKAMYAVRRLALSRAVAECRALGGDGIVGVRLRVGGFPAGGLEFTALGTAVRARSRIRPRLPFTSHLSGQDFAKLVHGGWVPTGLVFGIALETRHDDWRTSRRIRWTAGNQEVDGYTQLINLVRHDARKQLALDATKHGGDGVVVDGMELRVRENECPTYGYTRDLSAEAVLVGTSIARFGRSERPAGPRPLTIMRLERER</sequence>
<organism evidence="3">
    <name type="scientific">Streptomyces sp. NBC_00060</name>
    <dbReference type="NCBI Taxonomy" id="2975636"/>
    <lineage>
        <taxon>Bacteria</taxon>
        <taxon>Bacillati</taxon>
        <taxon>Actinomycetota</taxon>
        <taxon>Actinomycetes</taxon>
        <taxon>Kitasatosporales</taxon>
        <taxon>Streptomycetaceae</taxon>
        <taxon>Streptomyces</taxon>
    </lineage>
</organism>
<protein>
    <submittedName>
        <fullName evidence="3">YbjQ family protein</fullName>
    </submittedName>
</protein>
<dbReference type="PANTHER" id="PTHR34068:SF2">
    <property type="entry name" value="UPF0145 PROTEIN SCO3412"/>
    <property type="match status" value="1"/>
</dbReference>
<proteinExistence type="inferred from homology"/>
<dbReference type="EMBL" id="CP108253">
    <property type="protein sequence ID" value="WTU44528.1"/>
    <property type="molecule type" value="Genomic_DNA"/>
</dbReference>
<dbReference type="AlphaFoldDB" id="A0AAU2HBB1"/>
<dbReference type="InterPro" id="IPR002765">
    <property type="entry name" value="UPF0145_YbjQ-like"/>
</dbReference>
<feature type="region of interest" description="Disordered" evidence="2">
    <location>
        <begin position="1"/>
        <end position="22"/>
    </location>
</feature>
<comment type="similarity">
    <text evidence="1">Belongs to the UPF0145 family.</text>
</comment>